<evidence type="ECO:0000259" key="1">
    <source>
        <dbReference type="Pfam" id="PF01494"/>
    </source>
</evidence>
<keyword evidence="2" id="KW-0503">Monooxygenase</keyword>
<dbReference type="RefSeq" id="WP_200320282.1">
    <property type="nucleotide sequence ID" value="NZ_JAENJH010000004.1"/>
</dbReference>
<dbReference type="GO" id="GO:0071949">
    <property type="term" value="F:FAD binding"/>
    <property type="evidence" value="ECO:0007669"/>
    <property type="project" value="InterPro"/>
</dbReference>
<dbReference type="PANTHER" id="PTHR46865">
    <property type="entry name" value="OXIDOREDUCTASE-RELATED"/>
    <property type="match status" value="1"/>
</dbReference>
<gene>
    <name evidence="2" type="ORF">JHE00_20155</name>
</gene>
<dbReference type="EMBL" id="JAENJH010000004">
    <property type="protein sequence ID" value="MBK1786649.1"/>
    <property type="molecule type" value="Genomic_DNA"/>
</dbReference>
<name>A0A934QW23_9PSEU</name>
<protein>
    <submittedName>
        <fullName evidence="2">FAD-dependent monooxygenase</fullName>
    </submittedName>
</protein>
<dbReference type="AlphaFoldDB" id="A0A934QW23"/>
<dbReference type="Gene3D" id="3.50.50.60">
    <property type="entry name" value="FAD/NAD(P)-binding domain"/>
    <property type="match status" value="1"/>
</dbReference>
<dbReference type="PANTHER" id="PTHR46865:SF2">
    <property type="entry name" value="MONOOXYGENASE"/>
    <property type="match status" value="1"/>
</dbReference>
<dbReference type="InterPro" id="IPR036188">
    <property type="entry name" value="FAD/NAD-bd_sf"/>
</dbReference>
<evidence type="ECO:0000313" key="3">
    <source>
        <dbReference type="Proteomes" id="UP000635245"/>
    </source>
</evidence>
<accession>A0A934QW23</accession>
<reference evidence="2" key="1">
    <citation type="submission" date="2020-12" db="EMBL/GenBank/DDBJ databases">
        <title>Prauserella sp. ASG 168, a novel actinomycete isolated from cave rock.</title>
        <authorList>
            <person name="Suriyachadkun C."/>
        </authorList>
    </citation>
    <scope>NUCLEOTIDE SEQUENCE</scope>
    <source>
        <strain evidence="2">ASG 168</strain>
    </source>
</reference>
<keyword evidence="3" id="KW-1185">Reference proteome</keyword>
<dbReference type="Gene3D" id="3.30.9.10">
    <property type="entry name" value="D-Amino Acid Oxidase, subunit A, domain 2"/>
    <property type="match status" value="1"/>
</dbReference>
<dbReference type="GO" id="GO:0004497">
    <property type="term" value="F:monooxygenase activity"/>
    <property type="evidence" value="ECO:0007669"/>
    <property type="project" value="UniProtKB-KW"/>
</dbReference>
<feature type="domain" description="FAD-binding" evidence="1">
    <location>
        <begin position="2"/>
        <end position="326"/>
    </location>
</feature>
<dbReference type="PRINTS" id="PR00420">
    <property type="entry name" value="RNGMNOXGNASE"/>
</dbReference>
<proteinExistence type="predicted"/>
<evidence type="ECO:0000313" key="2">
    <source>
        <dbReference type="EMBL" id="MBK1786649.1"/>
    </source>
</evidence>
<dbReference type="InterPro" id="IPR002938">
    <property type="entry name" value="FAD-bd"/>
</dbReference>
<organism evidence="2 3">
    <name type="scientific">Prauserella cavernicola</name>
    <dbReference type="NCBI Taxonomy" id="2800127"/>
    <lineage>
        <taxon>Bacteria</taxon>
        <taxon>Bacillati</taxon>
        <taxon>Actinomycetota</taxon>
        <taxon>Actinomycetes</taxon>
        <taxon>Pseudonocardiales</taxon>
        <taxon>Pseudonocardiaceae</taxon>
        <taxon>Prauserella</taxon>
    </lineage>
</organism>
<dbReference type="InterPro" id="IPR051704">
    <property type="entry name" value="FAD_aromatic-hydroxylase"/>
</dbReference>
<comment type="caution">
    <text evidence="2">The sequence shown here is derived from an EMBL/GenBank/DDBJ whole genome shotgun (WGS) entry which is preliminary data.</text>
</comment>
<sequence length="398" mass="43299">MDVLISGASVAGPVLAYWLARAGFTPTVVERTPQLRLGAGGHAVDLFAPAMTVAERMGIVPTLREAALGQSTLRLERPGRPAIDADFTGLSDAFADGSHVEVMRGDLASTLHDVTRDDVEYVFGDSIRELAEDERGVDVVFDSGRTRRFDLVIGADGLHSAVRRLTFGPEEEFHHYLGGYLAVFTVPNQHGTPGPTRLYSTVDRVVATYPVPRTDQARAVLLFRRAAQLSYDRRDVAEQKRLLRAEFAGEGWEVPRLLGALDDADDFYLDSISQIRMDTWSRGRVTLVGDAGYSPGPAVGGGTTLAMAAAYVLGRALAEHRGDHAAAFAAYEDRVRDYVLRCRRVAPRTLRSGIPRSRAQVAFSAAAMRALPRLPSALRHRILADRASGTLSSFTLPD</sequence>
<keyword evidence="2" id="KW-0560">Oxidoreductase</keyword>
<dbReference type="Proteomes" id="UP000635245">
    <property type="component" value="Unassembled WGS sequence"/>
</dbReference>
<dbReference type="SUPFAM" id="SSF51905">
    <property type="entry name" value="FAD/NAD(P)-binding domain"/>
    <property type="match status" value="1"/>
</dbReference>
<dbReference type="Pfam" id="PF01494">
    <property type="entry name" value="FAD_binding_3"/>
    <property type="match status" value="1"/>
</dbReference>